<gene>
    <name evidence="1" type="ORF">AJGP001_10735</name>
</gene>
<dbReference type="Pfam" id="PF10076">
    <property type="entry name" value="Phage_Mu_Gp48"/>
    <property type="match status" value="1"/>
</dbReference>
<protein>
    <recommendedName>
        <fullName evidence="3">DUF2313 domain-containing protein</fullName>
    </recommendedName>
</protein>
<reference evidence="1 2" key="1">
    <citation type="submission" date="2017-01" db="EMBL/GenBank/DDBJ databases">
        <title>Planococcus faecalis genome complete sequence.</title>
        <authorList>
            <person name="Lee P.C."/>
        </authorList>
    </citation>
    <scope>NUCLEOTIDE SEQUENCE [LARGE SCALE GENOMIC DNA]</scope>
    <source>
        <strain evidence="1 2">AJ003</strain>
    </source>
</reference>
<proteinExistence type="predicted"/>
<sequence length="217" mass="25500">MYGYTDIRERLEMAIPKWWQDILEARFFQETNAYELETIWSDFYTFQDGRYADLATTQLWKWEVLLGLKVSESGQITWDVNETHLVQDMENMSWDLLEFDYSTRRSAVLSRLRGFGAITRRSLEEMAKAYTGGAVNIIEFPGEYRVIIEFTDTIGVPAGIERLKEILKEAMPAHIQVEFAFKYIKWNQFDAKNWTFDILDAQLLTWDEFDALEPEGG</sequence>
<evidence type="ECO:0000313" key="1">
    <source>
        <dbReference type="EMBL" id="AQU79709.1"/>
    </source>
</evidence>
<organism evidence="1 2">
    <name type="scientific">Planococcus faecalis</name>
    <dbReference type="NCBI Taxonomy" id="1598147"/>
    <lineage>
        <taxon>Bacteria</taxon>
        <taxon>Bacillati</taxon>
        <taxon>Bacillota</taxon>
        <taxon>Bacilli</taxon>
        <taxon>Bacillales</taxon>
        <taxon>Caryophanaceae</taxon>
        <taxon>Planococcus</taxon>
    </lineage>
</organism>
<evidence type="ECO:0000313" key="2">
    <source>
        <dbReference type="Proteomes" id="UP000189661"/>
    </source>
</evidence>
<dbReference type="InterPro" id="IPR018755">
    <property type="entry name" value="Phage_Mu_Gp48"/>
</dbReference>
<dbReference type="EMBL" id="CP019401">
    <property type="protein sequence ID" value="AQU79709.1"/>
    <property type="molecule type" value="Genomic_DNA"/>
</dbReference>
<name>A0ABM6ISZ0_9BACL</name>
<dbReference type="Proteomes" id="UP000189661">
    <property type="component" value="Chromosome"/>
</dbReference>
<evidence type="ECO:0008006" key="3">
    <source>
        <dbReference type="Google" id="ProtNLM"/>
    </source>
</evidence>
<keyword evidence="2" id="KW-1185">Reference proteome</keyword>
<dbReference type="RefSeq" id="WP_071152986.1">
    <property type="nucleotide sequence ID" value="NZ_CP019401.1"/>
</dbReference>
<accession>A0ABM6ISZ0</accession>